<reference evidence="1" key="1">
    <citation type="submission" date="2017-02" db="EMBL/GenBank/DDBJ databases">
        <authorList>
            <person name="Regsiter A."/>
            <person name="William W."/>
        </authorList>
    </citation>
    <scope>NUCLEOTIDE SEQUENCE</scope>
    <source>
        <strain evidence="1">Bib</strain>
    </source>
</reference>
<sequence>MQHRNPYFGTIGDIEYLQPIINAIGDFGNSDSRISLIFMIISF</sequence>
<evidence type="ECO:0000313" key="1">
    <source>
        <dbReference type="EMBL" id="SLM12040.1"/>
    </source>
</evidence>
<dbReference type="AlphaFoldDB" id="A0A3P3XHN6"/>
<dbReference type="EMBL" id="FWDM01000014">
    <property type="protein sequence ID" value="SLM12040.1"/>
    <property type="molecule type" value="Genomic_DNA"/>
</dbReference>
<accession>A0A3P3XHN6</accession>
<proteinExistence type="predicted"/>
<gene>
    <name evidence="1" type="ORF">SPIROBIBN47_210189</name>
</gene>
<organism evidence="1">
    <name type="scientific">uncultured spirochete</name>
    <dbReference type="NCBI Taxonomy" id="156406"/>
    <lineage>
        <taxon>Bacteria</taxon>
        <taxon>Pseudomonadati</taxon>
        <taxon>Spirochaetota</taxon>
        <taxon>Spirochaetia</taxon>
        <taxon>Spirochaetales</taxon>
        <taxon>environmental samples</taxon>
    </lineage>
</organism>
<name>A0A3P3XHN6_9SPIR</name>
<protein>
    <submittedName>
        <fullName evidence="1">Uncharacterized protein</fullName>
    </submittedName>
</protein>